<evidence type="ECO:0000313" key="1">
    <source>
        <dbReference type="EMBL" id="QKX52229.1"/>
    </source>
</evidence>
<evidence type="ECO:0000313" key="2">
    <source>
        <dbReference type="Proteomes" id="UP000509222"/>
    </source>
</evidence>
<dbReference type="SUPFAM" id="SSF48371">
    <property type="entry name" value="ARM repeat"/>
    <property type="match status" value="1"/>
</dbReference>
<dbReference type="InterPro" id="IPR016024">
    <property type="entry name" value="ARM-type_fold"/>
</dbReference>
<gene>
    <name evidence="1" type="ORF">HF394_17525</name>
</gene>
<organism evidence="1 2">
    <name type="scientific">Planococcus glaciei</name>
    <dbReference type="NCBI Taxonomy" id="459472"/>
    <lineage>
        <taxon>Bacteria</taxon>
        <taxon>Bacillati</taxon>
        <taxon>Bacillota</taxon>
        <taxon>Bacilli</taxon>
        <taxon>Bacillales</taxon>
        <taxon>Caryophanaceae</taxon>
        <taxon>Planococcus</taxon>
    </lineage>
</organism>
<dbReference type="OrthoDB" id="512760at2"/>
<dbReference type="Pfam" id="PF13646">
    <property type="entry name" value="HEAT_2"/>
    <property type="match status" value="1"/>
</dbReference>
<name>A0A1G8I5T3_9BACL</name>
<dbReference type="EMBL" id="CP051177">
    <property type="protein sequence ID" value="QKX52229.1"/>
    <property type="molecule type" value="Genomic_DNA"/>
</dbReference>
<accession>A0A1G8I5T3</accession>
<dbReference type="InterPro" id="IPR004155">
    <property type="entry name" value="PBS_lyase_HEAT"/>
</dbReference>
<dbReference type="STRING" id="459472.SAMN04487975_11269"/>
<dbReference type="AlphaFoldDB" id="A0A1G8I5T3"/>
<reference evidence="2" key="1">
    <citation type="submission" date="2020-06" db="EMBL/GenBank/DDBJ databases">
        <title>Isolation of Planomicrobium glaciei.</title>
        <authorList>
            <person name="Malisova L."/>
            <person name="Safrankova R."/>
            <person name="Jakubu V."/>
            <person name="Spanelova P."/>
        </authorList>
    </citation>
    <scope>NUCLEOTIDE SEQUENCE [LARGE SCALE GENOMIC DNA]</scope>
    <source>
        <strain evidence="2">NRL-ATB46093</strain>
    </source>
</reference>
<dbReference type="InterPro" id="IPR011989">
    <property type="entry name" value="ARM-like"/>
</dbReference>
<dbReference type="Proteomes" id="UP000509222">
    <property type="component" value="Chromosome"/>
</dbReference>
<keyword evidence="2" id="KW-1185">Reference proteome</keyword>
<protein>
    <submittedName>
        <fullName evidence="1">Uncharacterized protein</fullName>
    </submittedName>
</protein>
<dbReference type="eggNOG" id="ENOG503385G">
    <property type="taxonomic scope" value="Bacteria"/>
</dbReference>
<proteinExistence type="predicted"/>
<dbReference type="RefSeq" id="WP_074510858.1">
    <property type="nucleotide sequence ID" value="NZ_CP051177.1"/>
</dbReference>
<dbReference type="SMART" id="SM00567">
    <property type="entry name" value="EZ_HEAT"/>
    <property type="match status" value="1"/>
</dbReference>
<sequence>MDFNLLEEALKNCDMELLEEIIDAHEPHELSSAVPLFIRHLRETEDPALRNTIAVALRDIGDEAAVLPLIELLNHPKTLNNRGTLLYALEVFDCSAHLKTIVHLFLSGGFEVQATAYHLLESMAGEVPDEFLLAALLQVKEQLNEIERQQALHSDVLELLYNLKLK</sequence>
<dbReference type="Gene3D" id="1.25.10.10">
    <property type="entry name" value="Leucine-rich Repeat Variant"/>
    <property type="match status" value="1"/>
</dbReference>